<evidence type="ECO:0000313" key="1">
    <source>
        <dbReference type="EMBL" id="GAA51275.1"/>
    </source>
</evidence>
<keyword evidence="2" id="KW-1185">Reference proteome</keyword>
<evidence type="ECO:0000313" key="2">
    <source>
        <dbReference type="Proteomes" id="UP000008909"/>
    </source>
</evidence>
<dbReference type="Proteomes" id="UP000008909">
    <property type="component" value="Unassembled WGS sequence"/>
</dbReference>
<sequence length="608" mass="68062">MHDSWKSDCLDVWICAVLWSARSISGKRRLRYILGVKDESKSVHVALMIALIIRNVPDGNLSTEANRKGIRRGPLKNTQRPSSLKCTNRTKLCVATTAEGYGTPFDFSRSCNTVGVALANTFTGSNADTRTVCYGHIRFVSKKVTKRMSPFISAASFPCFHRDIWLCDTTQNGQQAALKCAFKIRRQFLFSGSFFTTTYKLQVVLHRLERSTPTSVVLSIPELRLPNWVEFRETPSSVASRRSRTEGAKDVQSVLITCDLNAQVEGPSSSEAGICGLFRSESGRRTTMAIDCSILLVDSDTVDANAPPGISPTDEQLSAQIVHKIISPGGKALFPTIFSGLHTSIQIMFYSELPCYQKEARGLDYCQFAKVKMRKLGSNYGISEILLTDNFDNHILQHLDTIVVTVLPRCGKTSCNTSTNRGMVWDLTSVGVCKRLTQTASEYSRLPVTPIRCLNAMSPGEKTRGEIIPGCPGLYMSSQDAEIGFKPRTVQPRTGQTYIRAVKHFYAYYQLAGLHYTWSGMHHKLTGFINEISDKNLIDMEHADVVFIFKEKEKVQVFSNELTKVIPFFGFPFRDNATKYAFGIPAWDTARRDTLLHIRECRLIKKCL</sequence>
<accession>G7YE92</accession>
<organism evidence="1 2">
    <name type="scientific">Clonorchis sinensis</name>
    <name type="common">Chinese liver fluke</name>
    <dbReference type="NCBI Taxonomy" id="79923"/>
    <lineage>
        <taxon>Eukaryota</taxon>
        <taxon>Metazoa</taxon>
        <taxon>Spiralia</taxon>
        <taxon>Lophotrochozoa</taxon>
        <taxon>Platyhelminthes</taxon>
        <taxon>Trematoda</taxon>
        <taxon>Digenea</taxon>
        <taxon>Opisthorchiida</taxon>
        <taxon>Opisthorchiata</taxon>
        <taxon>Opisthorchiidae</taxon>
        <taxon>Clonorchis</taxon>
    </lineage>
</organism>
<reference key="2">
    <citation type="submission" date="2011-10" db="EMBL/GenBank/DDBJ databases">
        <title>The genome and transcriptome sequence of Clonorchis sinensis provide insights into the carcinogenic liver fluke.</title>
        <authorList>
            <person name="Wang X."/>
            <person name="Huang Y."/>
            <person name="Chen W."/>
            <person name="Liu H."/>
            <person name="Guo L."/>
            <person name="Chen Y."/>
            <person name="Luo F."/>
            <person name="Zhou W."/>
            <person name="Sun J."/>
            <person name="Mao Q."/>
            <person name="Liang P."/>
            <person name="Zhou C."/>
            <person name="Tian Y."/>
            <person name="Men J."/>
            <person name="Lv X."/>
            <person name="Huang L."/>
            <person name="Zhou J."/>
            <person name="Hu Y."/>
            <person name="Li R."/>
            <person name="Zhang F."/>
            <person name="Lei H."/>
            <person name="Li X."/>
            <person name="Hu X."/>
            <person name="Liang C."/>
            <person name="Xu J."/>
            <person name="Wu Z."/>
            <person name="Yu X."/>
        </authorList>
    </citation>
    <scope>NUCLEOTIDE SEQUENCE</scope>
    <source>
        <strain>Henan</strain>
    </source>
</reference>
<dbReference type="AlphaFoldDB" id="G7YE92"/>
<proteinExistence type="predicted"/>
<gene>
    <name evidence="1" type="ORF">CLF_105817</name>
</gene>
<name>G7YE92_CLOSI</name>
<protein>
    <submittedName>
        <fullName evidence="1">Uncharacterized protein</fullName>
    </submittedName>
</protein>
<dbReference type="EMBL" id="DF143133">
    <property type="protein sequence ID" value="GAA51275.1"/>
    <property type="molecule type" value="Genomic_DNA"/>
</dbReference>
<reference evidence="1" key="1">
    <citation type="journal article" date="2011" name="Genome Biol.">
        <title>The draft genome of the carcinogenic human liver fluke Clonorchis sinensis.</title>
        <authorList>
            <person name="Wang X."/>
            <person name="Chen W."/>
            <person name="Huang Y."/>
            <person name="Sun J."/>
            <person name="Men J."/>
            <person name="Liu H."/>
            <person name="Luo F."/>
            <person name="Guo L."/>
            <person name="Lv X."/>
            <person name="Deng C."/>
            <person name="Zhou C."/>
            <person name="Fan Y."/>
            <person name="Li X."/>
            <person name="Huang L."/>
            <person name="Hu Y."/>
            <person name="Liang C."/>
            <person name="Hu X."/>
            <person name="Xu J."/>
            <person name="Yu X."/>
        </authorList>
    </citation>
    <scope>NUCLEOTIDE SEQUENCE [LARGE SCALE GENOMIC DNA]</scope>
    <source>
        <strain evidence="1">Henan</strain>
    </source>
</reference>